<keyword evidence="5 9" id="KW-0812">Transmembrane</keyword>
<dbReference type="InterPro" id="IPR010065">
    <property type="entry name" value="AA_ABC_transptr_permease_3TM"/>
</dbReference>
<dbReference type="PANTHER" id="PTHR30614">
    <property type="entry name" value="MEMBRANE COMPONENT OF AMINO ACID ABC TRANSPORTER"/>
    <property type="match status" value="1"/>
</dbReference>
<evidence type="ECO:0000256" key="9">
    <source>
        <dbReference type="RuleBase" id="RU363032"/>
    </source>
</evidence>
<gene>
    <name evidence="11" type="ORF">OUY18_05320</name>
</gene>
<organism evidence="11 12">
    <name type="scientific">Caproiciproducens galactitolivorans</name>
    <dbReference type="NCBI Taxonomy" id="642589"/>
    <lineage>
        <taxon>Bacteria</taxon>
        <taxon>Bacillati</taxon>
        <taxon>Bacillota</taxon>
        <taxon>Clostridia</taxon>
        <taxon>Eubacteriales</taxon>
        <taxon>Acutalibacteraceae</taxon>
        <taxon>Caproiciproducens</taxon>
    </lineage>
</organism>
<evidence type="ECO:0000313" key="12">
    <source>
        <dbReference type="Proteomes" id="UP001082703"/>
    </source>
</evidence>
<evidence type="ECO:0000256" key="7">
    <source>
        <dbReference type="ARBA" id="ARBA00022989"/>
    </source>
</evidence>
<comment type="similarity">
    <text evidence="2">Belongs to the binding-protein-dependent transport system permease family. HisMQ subfamily.</text>
</comment>
<keyword evidence="4" id="KW-1003">Cell membrane</keyword>
<keyword evidence="8 9" id="KW-0472">Membrane</keyword>
<keyword evidence="12" id="KW-1185">Reference proteome</keyword>
<comment type="caution">
    <text evidence="11">The sequence shown here is derived from an EMBL/GenBank/DDBJ whole genome shotgun (WGS) entry which is preliminary data.</text>
</comment>
<dbReference type="Gene3D" id="1.10.3720.10">
    <property type="entry name" value="MetI-like"/>
    <property type="match status" value="1"/>
</dbReference>
<sequence>MNLPSDNDFFGWVFLILHKYGAIFLHGAGVTLQLALVGTLIGCVIGLLVGVLRTLPIRKNANLFAKIGHGLLQFILAAYIEIFRGTPMIVQAMVVYFGSMQLFKMDMSPMFAGFFVVSINTGAYMAETVRGGIGSIDIGQTEGAKAIGMSHWQAMAYVVMPQTLRNILPQIGNNLIINIKDTSVLNVIQVTELYFSGNSAAGAFMRYFEVFFIICIIYFIMTFTCSRLLRWIEHKIDGSSYYSLVKSDMMADPTGHNPVHLGGEKI</sequence>
<dbReference type="RefSeq" id="WP_268057696.1">
    <property type="nucleotide sequence ID" value="NZ_JAPOHA010000004.1"/>
</dbReference>
<evidence type="ECO:0000256" key="5">
    <source>
        <dbReference type="ARBA" id="ARBA00022692"/>
    </source>
</evidence>
<protein>
    <submittedName>
        <fullName evidence="11">Amino acid ABC transporter permease</fullName>
    </submittedName>
</protein>
<dbReference type="InterPro" id="IPR035906">
    <property type="entry name" value="MetI-like_sf"/>
</dbReference>
<dbReference type="EMBL" id="JAPOHA010000004">
    <property type="protein sequence ID" value="MCY1713673.1"/>
    <property type="molecule type" value="Genomic_DNA"/>
</dbReference>
<evidence type="ECO:0000256" key="4">
    <source>
        <dbReference type="ARBA" id="ARBA00022475"/>
    </source>
</evidence>
<dbReference type="CDD" id="cd06261">
    <property type="entry name" value="TM_PBP2"/>
    <property type="match status" value="1"/>
</dbReference>
<feature type="transmembrane region" description="Helical" evidence="9">
    <location>
        <begin position="20"/>
        <end position="51"/>
    </location>
</feature>
<dbReference type="PROSITE" id="PS50928">
    <property type="entry name" value="ABC_TM1"/>
    <property type="match status" value="1"/>
</dbReference>
<feature type="transmembrane region" description="Helical" evidence="9">
    <location>
        <begin position="204"/>
        <end position="225"/>
    </location>
</feature>
<evidence type="ECO:0000256" key="3">
    <source>
        <dbReference type="ARBA" id="ARBA00022448"/>
    </source>
</evidence>
<dbReference type="SUPFAM" id="SSF161098">
    <property type="entry name" value="MetI-like"/>
    <property type="match status" value="1"/>
</dbReference>
<evidence type="ECO:0000256" key="8">
    <source>
        <dbReference type="ARBA" id="ARBA00023136"/>
    </source>
</evidence>
<reference evidence="11 12" key="1">
    <citation type="submission" date="2022-11" db="EMBL/GenBank/DDBJ databases">
        <authorList>
            <person name="Caiyu Z."/>
        </authorList>
    </citation>
    <scope>NUCLEOTIDE SEQUENCE [LARGE SCALE GENOMIC DNA]</scope>
    <source>
        <strain evidence="11 12">YR-4</strain>
    </source>
</reference>
<dbReference type="Pfam" id="PF00528">
    <property type="entry name" value="BPD_transp_1"/>
    <property type="match status" value="1"/>
</dbReference>
<evidence type="ECO:0000256" key="1">
    <source>
        <dbReference type="ARBA" id="ARBA00004651"/>
    </source>
</evidence>
<keyword evidence="7 9" id="KW-1133">Transmembrane helix</keyword>
<evidence type="ECO:0000256" key="6">
    <source>
        <dbReference type="ARBA" id="ARBA00022970"/>
    </source>
</evidence>
<dbReference type="InterPro" id="IPR043429">
    <property type="entry name" value="ArtM/GltK/GlnP/TcyL/YhdX-like"/>
</dbReference>
<dbReference type="NCBIfam" id="TIGR01726">
    <property type="entry name" value="HEQRo_perm_3TM"/>
    <property type="match status" value="1"/>
</dbReference>
<evidence type="ECO:0000256" key="2">
    <source>
        <dbReference type="ARBA" id="ARBA00010072"/>
    </source>
</evidence>
<dbReference type="Proteomes" id="UP001082703">
    <property type="component" value="Unassembled WGS sequence"/>
</dbReference>
<comment type="subcellular location">
    <subcellularLocation>
        <location evidence="1 9">Cell membrane</location>
        <topology evidence="1 9">Multi-pass membrane protein</topology>
    </subcellularLocation>
</comment>
<accession>A0ABT4BS06</accession>
<evidence type="ECO:0000313" key="11">
    <source>
        <dbReference type="EMBL" id="MCY1713673.1"/>
    </source>
</evidence>
<keyword evidence="3 9" id="KW-0813">Transport</keyword>
<evidence type="ECO:0000259" key="10">
    <source>
        <dbReference type="PROSITE" id="PS50928"/>
    </source>
</evidence>
<name>A0ABT4BS06_9FIRM</name>
<feature type="domain" description="ABC transmembrane type-1" evidence="10">
    <location>
        <begin position="28"/>
        <end position="229"/>
    </location>
</feature>
<feature type="transmembrane region" description="Helical" evidence="9">
    <location>
        <begin position="110"/>
        <end position="126"/>
    </location>
</feature>
<proteinExistence type="inferred from homology"/>
<dbReference type="InterPro" id="IPR000515">
    <property type="entry name" value="MetI-like"/>
</dbReference>
<keyword evidence="6" id="KW-0029">Amino-acid transport</keyword>
<dbReference type="PANTHER" id="PTHR30614:SF20">
    <property type="entry name" value="GLUTAMINE TRANSPORT SYSTEM PERMEASE PROTEIN GLNP"/>
    <property type="match status" value="1"/>
</dbReference>